<dbReference type="PANTHER" id="PTHR30466">
    <property type="entry name" value="FLAVIN REDUCTASE"/>
    <property type="match status" value="1"/>
</dbReference>
<evidence type="ECO:0000256" key="2">
    <source>
        <dbReference type="SAM" id="MobiDB-lite"/>
    </source>
</evidence>
<evidence type="ECO:0000259" key="3">
    <source>
        <dbReference type="SMART" id="SM00903"/>
    </source>
</evidence>
<dbReference type="Pfam" id="PF01613">
    <property type="entry name" value="Flavin_Reduct"/>
    <property type="match status" value="1"/>
</dbReference>
<accession>A0A1E2RZV3</accession>
<sequence>MRAQNQNIAGTRPAAGAGSLAQNGQPRVDPDIFRAVMRQLAGGVTVITTVDEGKPHGFTATAFCSVCAEPPTVLIVVNRTARTHPHIDARRHFAVNLLADSQTDLANRFAGKMENQFDGMSYTIPEDGAPVFDGVAAQLQCIVSSRLDVGTHTIFIGDVVGGGTSESGPLVYHSARFGRIEQID</sequence>
<dbReference type="GO" id="GO:0010181">
    <property type="term" value="F:FMN binding"/>
    <property type="evidence" value="ECO:0007669"/>
    <property type="project" value="InterPro"/>
</dbReference>
<organism evidence="4 5">
    <name type="scientific">Methyloligella halotolerans</name>
    <dbReference type="NCBI Taxonomy" id="1177755"/>
    <lineage>
        <taxon>Bacteria</taxon>
        <taxon>Pseudomonadati</taxon>
        <taxon>Pseudomonadota</taxon>
        <taxon>Alphaproteobacteria</taxon>
        <taxon>Hyphomicrobiales</taxon>
        <taxon>Hyphomicrobiaceae</taxon>
        <taxon>Methyloligella</taxon>
    </lineage>
</organism>
<keyword evidence="5" id="KW-1185">Reference proteome</keyword>
<dbReference type="SUPFAM" id="SSF50475">
    <property type="entry name" value="FMN-binding split barrel"/>
    <property type="match status" value="1"/>
</dbReference>
<evidence type="ECO:0000313" key="4">
    <source>
        <dbReference type="EMBL" id="ODA67741.1"/>
    </source>
</evidence>
<comment type="caution">
    <text evidence="4">The sequence shown here is derived from an EMBL/GenBank/DDBJ whole genome shotgun (WGS) entry which is preliminary data.</text>
</comment>
<dbReference type="Proteomes" id="UP000095087">
    <property type="component" value="Unassembled WGS sequence"/>
</dbReference>
<gene>
    <name evidence="4" type="ORF">A7A08_01777</name>
</gene>
<evidence type="ECO:0000313" key="5">
    <source>
        <dbReference type="Proteomes" id="UP000095087"/>
    </source>
</evidence>
<feature type="domain" description="Flavin reductase like" evidence="3">
    <location>
        <begin position="37"/>
        <end position="179"/>
    </location>
</feature>
<feature type="region of interest" description="Disordered" evidence="2">
    <location>
        <begin position="1"/>
        <end position="24"/>
    </location>
</feature>
<dbReference type="RefSeq" id="WP_141693911.1">
    <property type="nucleotide sequence ID" value="NZ_MASI01000003.1"/>
</dbReference>
<dbReference type="EC" id="1.5.1.42" evidence="4"/>
<dbReference type="EMBL" id="MASI01000003">
    <property type="protein sequence ID" value="ODA67741.1"/>
    <property type="molecule type" value="Genomic_DNA"/>
</dbReference>
<proteinExistence type="predicted"/>
<dbReference type="GO" id="GO:0042602">
    <property type="term" value="F:riboflavin reductase (NADPH) activity"/>
    <property type="evidence" value="ECO:0007669"/>
    <property type="project" value="TreeGrafter"/>
</dbReference>
<dbReference type="GO" id="GO:0052874">
    <property type="term" value="F:FMN reductase (NADH) activity"/>
    <property type="evidence" value="ECO:0007669"/>
    <property type="project" value="UniProtKB-EC"/>
</dbReference>
<protein>
    <submittedName>
        <fullName evidence="4">FMN reductase (NADH) NtaB</fullName>
        <ecNumber evidence="4">1.5.1.42</ecNumber>
    </submittedName>
</protein>
<dbReference type="InterPro" id="IPR050268">
    <property type="entry name" value="NADH-dep_flavin_reductase"/>
</dbReference>
<dbReference type="STRING" id="1177755.A7A08_01777"/>
<reference evidence="4 5" key="1">
    <citation type="submission" date="2016-07" db="EMBL/GenBank/DDBJ databases">
        <title>Draft genome sequence of Methyloligella halotolerans C2T (VKM B-2706T=CCUG 61687T=DSM 25045T), a halotolerant polyhydroxybutyrate accumulating methylotroph.</title>
        <authorList>
            <person name="Vasilenko O.V."/>
            <person name="Doronina N.V."/>
            <person name="Poroshina M.N."/>
            <person name="Tarlachkov S.V."/>
            <person name="Trotsenko Y.A."/>
        </authorList>
    </citation>
    <scope>NUCLEOTIDE SEQUENCE [LARGE SCALE GENOMIC DNA]</scope>
    <source>
        <strain evidence="4 5">VKM B-2706</strain>
    </source>
</reference>
<dbReference type="PANTHER" id="PTHR30466:SF1">
    <property type="entry name" value="FMN REDUCTASE (NADH) RUTF"/>
    <property type="match status" value="1"/>
</dbReference>
<dbReference type="AlphaFoldDB" id="A0A1E2RZV3"/>
<keyword evidence="1 4" id="KW-0560">Oxidoreductase</keyword>
<dbReference type="Gene3D" id="2.30.110.10">
    <property type="entry name" value="Electron Transport, Fmn-binding Protein, Chain A"/>
    <property type="match status" value="1"/>
</dbReference>
<dbReference type="InterPro" id="IPR002563">
    <property type="entry name" value="Flavin_Rdtase-like_dom"/>
</dbReference>
<evidence type="ECO:0000256" key="1">
    <source>
        <dbReference type="ARBA" id="ARBA00023002"/>
    </source>
</evidence>
<dbReference type="SMART" id="SM00903">
    <property type="entry name" value="Flavin_Reduct"/>
    <property type="match status" value="1"/>
</dbReference>
<name>A0A1E2RZV3_9HYPH</name>
<dbReference type="InterPro" id="IPR012349">
    <property type="entry name" value="Split_barrel_FMN-bd"/>
</dbReference>
<dbReference type="OrthoDB" id="9792858at2"/>